<dbReference type="Proteomes" id="UP000053558">
    <property type="component" value="Unassembled WGS sequence"/>
</dbReference>
<evidence type="ECO:0000313" key="1">
    <source>
        <dbReference type="EMBL" id="EIW75210.1"/>
    </source>
</evidence>
<dbReference type="EMBL" id="JH711589">
    <property type="protein sequence ID" value="EIW75210.1"/>
    <property type="molecule type" value="Genomic_DNA"/>
</dbReference>
<comment type="caution">
    <text evidence="1">The sequence shown here is derived from an EMBL/GenBank/DDBJ whole genome shotgun (WGS) entry which is preliminary data.</text>
</comment>
<dbReference type="AlphaFoldDB" id="A0A5M3M8U1"/>
<dbReference type="KEGG" id="cput:CONPUDRAFT_169607"/>
<dbReference type="RefSeq" id="XP_007774628.1">
    <property type="nucleotide sequence ID" value="XM_007776438.1"/>
</dbReference>
<proteinExistence type="predicted"/>
<accession>A0A5M3M8U1</accession>
<name>A0A5M3M8U1_CONPW</name>
<evidence type="ECO:0000313" key="2">
    <source>
        <dbReference type="Proteomes" id="UP000053558"/>
    </source>
</evidence>
<keyword evidence="2" id="KW-1185">Reference proteome</keyword>
<dbReference type="GeneID" id="19206280"/>
<sequence>MADTFRWNPILYWQPNGLRDVELYLVHLTWRLRRVCAANEEYPIISTNTSTWSDVNILVTKEVTVEVEVVES</sequence>
<reference evidence="2" key="1">
    <citation type="journal article" date="2012" name="Science">
        <title>The Paleozoic origin of enzymatic lignin decomposition reconstructed from 31 fungal genomes.</title>
        <authorList>
            <person name="Floudas D."/>
            <person name="Binder M."/>
            <person name="Riley R."/>
            <person name="Barry K."/>
            <person name="Blanchette R.A."/>
            <person name="Henrissat B."/>
            <person name="Martinez A.T."/>
            <person name="Otillar R."/>
            <person name="Spatafora J.W."/>
            <person name="Yadav J.S."/>
            <person name="Aerts A."/>
            <person name="Benoit I."/>
            <person name="Boyd A."/>
            <person name="Carlson A."/>
            <person name="Copeland A."/>
            <person name="Coutinho P.M."/>
            <person name="de Vries R.P."/>
            <person name="Ferreira P."/>
            <person name="Findley K."/>
            <person name="Foster B."/>
            <person name="Gaskell J."/>
            <person name="Glotzer D."/>
            <person name="Gorecki P."/>
            <person name="Heitman J."/>
            <person name="Hesse C."/>
            <person name="Hori C."/>
            <person name="Igarashi K."/>
            <person name="Jurgens J.A."/>
            <person name="Kallen N."/>
            <person name="Kersten P."/>
            <person name="Kohler A."/>
            <person name="Kuees U."/>
            <person name="Kumar T.K.A."/>
            <person name="Kuo A."/>
            <person name="LaButti K."/>
            <person name="Larrondo L.F."/>
            <person name="Lindquist E."/>
            <person name="Ling A."/>
            <person name="Lombard V."/>
            <person name="Lucas S."/>
            <person name="Lundell T."/>
            <person name="Martin R."/>
            <person name="McLaughlin D.J."/>
            <person name="Morgenstern I."/>
            <person name="Morin E."/>
            <person name="Murat C."/>
            <person name="Nagy L.G."/>
            <person name="Nolan M."/>
            <person name="Ohm R.A."/>
            <person name="Patyshakuliyeva A."/>
            <person name="Rokas A."/>
            <person name="Ruiz-Duenas F.J."/>
            <person name="Sabat G."/>
            <person name="Salamov A."/>
            <person name="Samejima M."/>
            <person name="Schmutz J."/>
            <person name="Slot J.C."/>
            <person name="St John F."/>
            <person name="Stenlid J."/>
            <person name="Sun H."/>
            <person name="Sun S."/>
            <person name="Syed K."/>
            <person name="Tsang A."/>
            <person name="Wiebenga A."/>
            <person name="Young D."/>
            <person name="Pisabarro A."/>
            <person name="Eastwood D.C."/>
            <person name="Martin F."/>
            <person name="Cullen D."/>
            <person name="Grigoriev I.V."/>
            <person name="Hibbett D.S."/>
        </authorList>
    </citation>
    <scope>NUCLEOTIDE SEQUENCE [LARGE SCALE GENOMIC DNA]</scope>
    <source>
        <strain evidence="2">RWD-64-598 SS2</strain>
    </source>
</reference>
<protein>
    <submittedName>
        <fullName evidence="1">Uncharacterized protein</fullName>
    </submittedName>
</protein>
<organism evidence="1 2">
    <name type="scientific">Coniophora puteana (strain RWD-64-598)</name>
    <name type="common">Brown rot fungus</name>
    <dbReference type="NCBI Taxonomy" id="741705"/>
    <lineage>
        <taxon>Eukaryota</taxon>
        <taxon>Fungi</taxon>
        <taxon>Dikarya</taxon>
        <taxon>Basidiomycota</taxon>
        <taxon>Agaricomycotina</taxon>
        <taxon>Agaricomycetes</taxon>
        <taxon>Agaricomycetidae</taxon>
        <taxon>Boletales</taxon>
        <taxon>Coniophorineae</taxon>
        <taxon>Coniophoraceae</taxon>
        <taxon>Coniophora</taxon>
    </lineage>
</organism>
<gene>
    <name evidence="1" type="ORF">CONPUDRAFT_169607</name>
</gene>